<proteinExistence type="predicted"/>
<dbReference type="InterPro" id="IPR034391">
    <property type="entry name" value="AdoMet-like_SPASM_containing"/>
</dbReference>
<dbReference type="HOGENOM" id="CLU_009273_1_2_10"/>
<evidence type="ECO:0000313" key="9">
    <source>
        <dbReference type="Proteomes" id="UP000008718"/>
    </source>
</evidence>
<evidence type="ECO:0000256" key="5">
    <source>
        <dbReference type="ARBA" id="ARBA00023004"/>
    </source>
</evidence>
<dbReference type="Proteomes" id="UP000008718">
    <property type="component" value="Chromosome"/>
</dbReference>
<dbReference type="PROSITE" id="PS51918">
    <property type="entry name" value="RADICAL_SAM"/>
    <property type="match status" value="1"/>
</dbReference>
<keyword evidence="5" id="KW-0408">Iron</keyword>
<dbReference type="STRING" id="694427.Palpr_2843"/>
<protein>
    <submittedName>
        <fullName evidence="8">Radical SAM domain protein</fullName>
    </submittedName>
</protein>
<dbReference type="PANTHER" id="PTHR11228">
    <property type="entry name" value="RADICAL SAM DOMAIN PROTEIN"/>
    <property type="match status" value="1"/>
</dbReference>
<evidence type="ECO:0000259" key="7">
    <source>
        <dbReference type="PROSITE" id="PS51918"/>
    </source>
</evidence>
<dbReference type="Pfam" id="PF13186">
    <property type="entry name" value="SPASM"/>
    <property type="match status" value="1"/>
</dbReference>
<dbReference type="Pfam" id="PF04055">
    <property type="entry name" value="Radical_SAM"/>
    <property type="match status" value="1"/>
</dbReference>
<organism evidence="8 9">
    <name type="scientific">Paludibacter propionicigenes (strain DSM 17365 / JCM 13257 / WB4)</name>
    <dbReference type="NCBI Taxonomy" id="694427"/>
    <lineage>
        <taxon>Bacteria</taxon>
        <taxon>Pseudomonadati</taxon>
        <taxon>Bacteroidota</taxon>
        <taxon>Bacteroidia</taxon>
        <taxon>Bacteroidales</taxon>
        <taxon>Paludibacteraceae</taxon>
        <taxon>Paludibacter</taxon>
    </lineage>
</organism>
<dbReference type="InterPro" id="IPR007197">
    <property type="entry name" value="rSAM"/>
</dbReference>
<keyword evidence="4" id="KW-0479">Metal-binding</keyword>
<dbReference type="EMBL" id="CP002345">
    <property type="protein sequence ID" value="ADQ80972.1"/>
    <property type="molecule type" value="Genomic_DNA"/>
</dbReference>
<dbReference type="SFLD" id="SFLDG01067">
    <property type="entry name" value="SPASM/twitch_domain_containing"/>
    <property type="match status" value="1"/>
</dbReference>
<reference key="1">
    <citation type="submission" date="2010-11" db="EMBL/GenBank/DDBJ databases">
        <title>The complete genome of Paludibacter propionicigenes DSM 17365.</title>
        <authorList>
            <consortium name="US DOE Joint Genome Institute (JGI-PGF)"/>
            <person name="Lucas S."/>
            <person name="Copeland A."/>
            <person name="Lapidus A."/>
            <person name="Bruce D."/>
            <person name="Goodwin L."/>
            <person name="Pitluck S."/>
            <person name="Kyrpides N."/>
            <person name="Mavromatis K."/>
            <person name="Ivanova N."/>
            <person name="Munk A.C."/>
            <person name="Brettin T."/>
            <person name="Detter J.C."/>
            <person name="Han C."/>
            <person name="Tapia R."/>
            <person name="Land M."/>
            <person name="Hauser L."/>
            <person name="Markowitz V."/>
            <person name="Cheng J.-F."/>
            <person name="Hugenholtz P."/>
            <person name="Woyke T."/>
            <person name="Wu D."/>
            <person name="Gronow S."/>
            <person name="Wellnitz S."/>
            <person name="Brambilla E."/>
            <person name="Klenk H.-P."/>
            <person name="Eisen J.A."/>
        </authorList>
    </citation>
    <scope>NUCLEOTIDE SEQUENCE</scope>
    <source>
        <strain>WB4</strain>
    </source>
</reference>
<feature type="domain" description="Radical SAM core" evidence="7">
    <location>
        <begin position="45"/>
        <end position="266"/>
    </location>
</feature>
<dbReference type="GO" id="GO:0003824">
    <property type="term" value="F:catalytic activity"/>
    <property type="evidence" value="ECO:0007669"/>
    <property type="project" value="InterPro"/>
</dbReference>
<dbReference type="PANTHER" id="PTHR11228:SF7">
    <property type="entry name" value="PQQA PEPTIDE CYCLASE"/>
    <property type="match status" value="1"/>
</dbReference>
<reference evidence="8 9" key="2">
    <citation type="journal article" date="2011" name="Stand. Genomic Sci.">
        <title>Complete genome sequence of Paludibacter propionicigenes type strain (WB4).</title>
        <authorList>
            <person name="Gronow S."/>
            <person name="Munk C."/>
            <person name="Lapidus A."/>
            <person name="Nolan M."/>
            <person name="Lucas S."/>
            <person name="Hammon N."/>
            <person name="Deshpande S."/>
            <person name="Cheng J.F."/>
            <person name="Tapia R."/>
            <person name="Han C."/>
            <person name="Goodwin L."/>
            <person name="Pitluck S."/>
            <person name="Liolios K."/>
            <person name="Ivanova N."/>
            <person name="Mavromatis K."/>
            <person name="Mikhailova N."/>
            <person name="Pati A."/>
            <person name="Chen A."/>
            <person name="Palaniappan K."/>
            <person name="Land M."/>
            <person name="Hauser L."/>
            <person name="Chang Y.J."/>
            <person name="Jeffries C.D."/>
            <person name="Brambilla E."/>
            <person name="Rohde M."/>
            <person name="Goker M."/>
            <person name="Detter J.C."/>
            <person name="Woyke T."/>
            <person name="Bristow J."/>
            <person name="Eisen J.A."/>
            <person name="Markowitz V."/>
            <person name="Hugenholtz P."/>
            <person name="Kyrpides N.C."/>
            <person name="Klenk H.P."/>
        </authorList>
    </citation>
    <scope>NUCLEOTIDE SEQUENCE [LARGE SCALE GENOMIC DNA]</scope>
    <source>
        <strain evidence="9">DSM 17365 / JCM 13257 / WB4</strain>
    </source>
</reference>
<dbReference type="GO" id="GO:0051536">
    <property type="term" value="F:iron-sulfur cluster binding"/>
    <property type="evidence" value="ECO:0007669"/>
    <property type="project" value="UniProtKB-KW"/>
</dbReference>
<keyword evidence="2" id="KW-0004">4Fe-4S</keyword>
<name>E4T8C8_PALPW</name>
<dbReference type="CDD" id="cd01335">
    <property type="entry name" value="Radical_SAM"/>
    <property type="match status" value="1"/>
</dbReference>
<keyword evidence="9" id="KW-1185">Reference proteome</keyword>
<gene>
    <name evidence="8" type="ordered locus">Palpr_2843</name>
</gene>
<dbReference type="OrthoDB" id="9805809at2"/>
<dbReference type="InterPro" id="IPR050377">
    <property type="entry name" value="Radical_SAM_PqqE_MftC-like"/>
</dbReference>
<evidence type="ECO:0000256" key="6">
    <source>
        <dbReference type="ARBA" id="ARBA00023014"/>
    </source>
</evidence>
<comment type="cofactor">
    <cofactor evidence="1">
        <name>[4Fe-4S] cluster</name>
        <dbReference type="ChEBI" id="CHEBI:49883"/>
    </cofactor>
</comment>
<dbReference type="eggNOG" id="COG0535">
    <property type="taxonomic scope" value="Bacteria"/>
</dbReference>
<evidence type="ECO:0000256" key="2">
    <source>
        <dbReference type="ARBA" id="ARBA00022485"/>
    </source>
</evidence>
<dbReference type="GO" id="GO:0046872">
    <property type="term" value="F:metal ion binding"/>
    <property type="evidence" value="ECO:0007669"/>
    <property type="project" value="UniProtKB-KW"/>
</dbReference>
<dbReference type="RefSeq" id="WP_013446341.1">
    <property type="nucleotide sequence ID" value="NC_014734.1"/>
</dbReference>
<evidence type="ECO:0000256" key="4">
    <source>
        <dbReference type="ARBA" id="ARBA00022723"/>
    </source>
</evidence>
<dbReference type="SFLD" id="SFLDG01387">
    <property type="entry name" value="BtrN-like_SPASM_domain_contain"/>
    <property type="match status" value="1"/>
</dbReference>
<evidence type="ECO:0000256" key="1">
    <source>
        <dbReference type="ARBA" id="ARBA00001966"/>
    </source>
</evidence>
<dbReference type="SUPFAM" id="SSF102114">
    <property type="entry name" value="Radical SAM enzymes"/>
    <property type="match status" value="1"/>
</dbReference>
<dbReference type="SFLD" id="SFLDS00029">
    <property type="entry name" value="Radical_SAM"/>
    <property type="match status" value="1"/>
</dbReference>
<dbReference type="InterPro" id="IPR058240">
    <property type="entry name" value="rSAM_sf"/>
</dbReference>
<evidence type="ECO:0000256" key="3">
    <source>
        <dbReference type="ARBA" id="ARBA00022691"/>
    </source>
</evidence>
<dbReference type="AlphaFoldDB" id="E4T8C8"/>
<dbReference type="KEGG" id="ppn:Palpr_2843"/>
<dbReference type="Gene3D" id="3.20.20.70">
    <property type="entry name" value="Aldolase class I"/>
    <property type="match status" value="1"/>
</dbReference>
<dbReference type="InterPro" id="IPR013785">
    <property type="entry name" value="Aldolase_TIM"/>
</dbReference>
<accession>E4T8C8</accession>
<sequence>MFQTANKVKRFSNLFRYLSADKIINWVKLQISYRLSFFGWQRLRNLSPSFISVEASNYCNLHCPECPVGIQKKQKSDKTTFDIDLYKKLVDELKPTLQHIILYFQGEPFLHRQLNELINYAHEARIYTSTSTNAQFINEETAKKIVLSGLDKLIISLDGVTQEAYQSYRVGGDLQKTLRGIEELVKWKKLLKSATPLLEIQFLVLKTNEHQIKEVKKLGKKLGVDRVRLKSAQLYDFENGNTLMTSKNKHSRYKKNKVGKYEIKGNQPNRCWRLWNGAVVNTKGDILPCCFDKESEYSFGNIRTAESFHSCWHNEKASDFRGKILQNRKQFEICRNCTS</sequence>
<evidence type="ECO:0000313" key="8">
    <source>
        <dbReference type="EMBL" id="ADQ80972.1"/>
    </source>
</evidence>
<dbReference type="InterPro" id="IPR023885">
    <property type="entry name" value="4Fe4S-binding_SPASM_dom"/>
</dbReference>
<keyword evidence="6" id="KW-0411">Iron-sulfur</keyword>
<keyword evidence="3" id="KW-0949">S-adenosyl-L-methionine</keyword>